<evidence type="ECO:0000259" key="5">
    <source>
        <dbReference type="Pfam" id="PF20147"/>
    </source>
</evidence>
<evidence type="ECO:0000256" key="4">
    <source>
        <dbReference type="SAM" id="MobiDB-lite"/>
    </source>
</evidence>
<reference evidence="6" key="1">
    <citation type="submission" date="2019-10" db="EMBL/GenBank/DDBJ databases">
        <title>Conservation and host-specific expression of non-tandemly repeated heterogenous ribosome RNA gene in arbuscular mycorrhizal fungi.</title>
        <authorList>
            <person name="Maeda T."/>
            <person name="Kobayashi Y."/>
            <person name="Nakagawa T."/>
            <person name="Ezawa T."/>
            <person name="Yamaguchi K."/>
            <person name="Bino T."/>
            <person name="Nishimoto Y."/>
            <person name="Shigenobu S."/>
            <person name="Kawaguchi M."/>
        </authorList>
    </citation>
    <scope>NUCLEOTIDE SEQUENCE</scope>
    <source>
        <strain evidence="6">HR1</strain>
    </source>
</reference>
<sequence length="176" mass="19775">MSTITLSCLVVGENPYENVFKVDIDNNKTINRLKDAIKENQKPFFDNIASKELKLWKVDISLKEENKKLELVNTKINVNIKEDLGGEELPPLSKISKHFPSQPADEHIHIIVQRPVETKEVYCTATYGHGTENEHIVIGCVIDGAGLKRKISTGKMRRKSDSSSQSAMVESDIVEI</sequence>
<comment type="subcellular location">
    <subcellularLocation>
        <location evidence="1">Host cell</location>
    </subcellularLocation>
    <subcellularLocation>
        <location evidence="2">Secreted</location>
    </subcellularLocation>
</comment>
<protein>
    <recommendedName>
        <fullName evidence="5">Crinkler effector protein N-terminal domain-containing protein</fullName>
    </recommendedName>
</protein>
<dbReference type="Proteomes" id="UP000615446">
    <property type="component" value="Unassembled WGS sequence"/>
</dbReference>
<dbReference type="GO" id="GO:0005576">
    <property type="term" value="C:extracellular region"/>
    <property type="evidence" value="ECO:0007669"/>
    <property type="project" value="UniProtKB-SubCell"/>
</dbReference>
<dbReference type="InterPro" id="IPR045379">
    <property type="entry name" value="Crinkler_N"/>
</dbReference>
<evidence type="ECO:0000256" key="2">
    <source>
        <dbReference type="ARBA" id="ARBA00004613"/>
    </source>
</evidence>
<comment type="caution">
    <text evidence="6">The sequence shown here is derived from an EMBL/GenBank/DDBJ whole genome shotgun (WGS) entry which is preliminary data.</text>
</comment>
<accession>A0A8H3L0S1</accession>
<organism evidence="6 7">
    <name type="scientific">Rhizophagus clarus</name>
    <dbReference type="NCBI Taxonomy" id="94130"/>
    <lineage>
        <taxon>Eukaryota</taxon>
        <taxon>Fungi</taxon>
        <taxon>Fungi incertae sedis</taxon>
        <taxon>Mucoromycota</taxon>
        <taxon>Glomeromycotina</taxon>
        <taxon>Glomeromycetes</taxon>
        <taxon>Glomerales</taxon>
        <taxon>Glomeraceae</taxon>
        <taxon>Rhizophagus</taxon>
    </lineage>
</organism>
<evidence type="ECO:0000256" key="3">
    <source>
        <dbReference type="ARBA" id="ARBA00022525"/>
    </source>
</evidence>
<proteinExistence type="predicted"/>
<feature type="domain" description="Crinkler effector protein N-terminal" evidence="5">
    <location>
        <begin position="4"/>
        <end position="113"/>
    </location>
</feature>
<evidence type="ECO:0000256" key="1">
    <source>
        <dbReference type="ARBA" id="ARBA00004340"/>
    </source>
</evidence>
<evidence type="ECO:0000313" key="7">
    <source>
        <dbReference type="Proteomes" id="UP000615446"/>
    </source>
</evidence>
<gene>
    <name evidence="6" type="ORF">RCL2_000513400</name>
</gene>
<dbReference type="AlphaFoldDB" id="A0A8H3L0S1"/>
<dbReference type="Pfam" id="PF20147">
    <property type="entry name" value="Crinkler"/>
    <property type="match status" value="1"/>
</dbReference>
<dbReference type="EMBL" id="BLAL01000034">
    <property type="protein sequence ID" value="GES77800.1"/>
    <property type="molecule type" value="Genomic_DNA"/>
</dbReference>
<keyword evidence="3" id="KW-0964">Secreted</keyword>
<dbReference type="GO" id="GO:0043657">
    <property type="term" value="C:host cell"/>
    <property type="evidence" value="ECO:0007669"/>
    <property type="project" value="UniProtKB-SubCell"/>
</dbReference>
<feature type="region of interest" description="Disordered" evidence="4">
    <location>
        <begin position="154"/>
        <end position="176"/>
    </location>
</feature>
<evidence type="ECO:0000313" key="6">
    <source>
        <dbReference type="EMBL" id="GES77800.1"/>
    </source>
</evidence>
<dbReference type="OrthoDB" id="2673191at2759"/>
<name>A0A8H3L0S1_9GLOM</name>